<accession>A0ACC0AR33</accession>
<sequence length="279" mass="32103">MGVSGDWFRTIIIRKKSKQDRSKQTEEKSSNGKGSKSSSGGRIRNLSPDPDVAATRIQTAFRAYMARKALRRLKGIVRCRNVMKEISIENQPSVALNHIHFWTKIQSEIKARRMYMVTQGRIQQKKLENKLKLEAKLHDLEVEWCGGSETMEEILQRIQQREEAAVKRERAMAYAFSHQWRANSGQYFGHAYYDLGKESWGWSWKERWVAVRPWETRVQLKKSANNLKKSQSKHADKAEKGITNSAMKIILTVKPSLSNEKGLTQARRLSDPAGEKQAS</sequence>
<evidence type="ECO:0000313" key="1">
    <source>
        <dbReference type="EMBL" id="KAI5662447.1"/>
    </source>
</evidence>
<dbReference type="Proteomes" id="UP001060085">
    <property type="component" value="Linkage Group LG05"/>
</dbReference>
<comment type="caution">
    <text evidence="1">The sequence shown here is derived from an EMBL/GenBank/DDBJ whole genome shotgun (WGS) entry which is preliminary data.</text>
</comment>
<evidence type="ECO:0000313" key="2">
    <source>
        <dbReference type="Proteomes" id="UP001060085"/>
    </source>
</evidence>
<keyword evidence="2" id="KW-1185">Reference proteome</keyword>
<dbReference type="EMBL" id="CM044705">
    <property type="protein sequence ID" value="KAI5662447.1"/>
    <property type="molecule type" value="Genomic_DNA"/>
</dbReference>
<reference evidence="2" key="1">
    <citation type="journal article" date="2023" name="Nat. Plants">
        <title>Single-cell RNA sequencing provides a high-resolution roadmap for understanding the multicellular compartmentation of specialized metabolism.</title>
        <authorList>
            <person name="Sun S."/>
            <person name="Shen X."/>
            <person name="Li Y."/>
            <person name="Li Y."/>
            <person name="Wang S."/>
            <person name="Li R."/>
            <person name="Zhang H."/>
            <person name="Shen G."/>
            <person name="Guo B."/>
            <person name="Wei J."/>
            <person name="Xu J."/>
            <person name="St-Pierre B."/>
            <person name="Chen S."/>
            <person name="Sun C."/>
        </authorList>
    </citation>
    <scope>NUCLEOTIDE SEQUENCE [LARGE SCALE GENOMIC DNA]</scope>
</reference>
<organism evidence="1 2">
    <name type="scientific">Catharanthus roseus</name>
    <name type="common">Madagascar periwinkle</name>
    <name type="synonym">Vinca rosea</name>
    <dbReference type="NCBI Taxonomy" id="4058"/>
    <lineage>
        <taxon>Eukaryota</taxon>
        <taxon>Viridiplantae</taxon>
        <taxon>Streptophyta</taxon>
        <taxon>Embryophyta</taxon>
        <taxon>Tracheophyta</taxon>
        <taxon>Spermatophyta</taxon>
        <taxon>Magnoliopsida</taxon>
        <taxon>eudicotyledons</taxon>
        <taxon>Gunneridae</taxon>
        <taxon>Pentapetalae</taxon>
        <taxon>asterids</taxon>
        <taxon>lamiids</taxon>
        <taxon>Gentianales</taxon>
        <taxon>Apocynaceae</taxon>
        <taxon>Rauvolfioideae</taxon>
        <taxon>Vinceae</taxon>
        <taxon>Catharanthinae</taxon>
        <taxon>Catharanthus</taxon>
    </lineage>
</organism>
<gene>
    <name evidence="1" type="ORF">M9H77_21770</name>
</gene>
<proteinExistence type="predicted"/>
<name>A0ACC0AR33_CATRO</name>
<protein>
    <submittedName>
        <fullName evidence="1">Uncharacterized protein</fullName>
    </submittedName>
</protein>